<feature type="transmembrane region" description="Helical" evidence="5">
    <location>
        <begin position="316"/>
        <end position="337"/>
    </location>
</feature>
<keyword evidence="5" id="KW-0812">Transmembrane</keyword>
<organism evidence="8 9">
    <name type="scientific">Piscinibacter terrae</name>
    <dbReference type="NCBI Taxonomy" id="2496871"/>
    <lineage>
        <taxon>Bacteria</taxon>
        <taxon>Pseudomonadati</taxon>
        <taxon>Pseudomonadota</taxon>
        <taxon>Betaproteobacteria</taxon>
        <taxon>Burkholderiales</taxon>
        <taxon>Sphaerotilaceae</taxon>
        <taxon>Piscinibacter</taxon>
    </lineage>
</organism>
<name>A0A3N7HV98_9BURK</name>
<protein>
    <submittedName>
        <fullName evidence="8">Methyl-accepting chemotaxis protein</fullName>
    </submittedName>
</protein>
<dbReference type="InterPro" id="IPR051310">
    <property type="entry name" value="MCP_chemotaxis"/>
</dbReference>
<comment type="subcellular location">
    <subcellularLocation>
        <location evidence="1">Membrane</location>
    </subcellularLocation>
</comment>
<dbReference type="PANTHER" id="PTHR43531">
    <property type="entry name" value="PROTEIN ICFG"/>
    <property type="match status" value="1"/>
</dbReference>
<dbReference type="OrthoDB" id="343520at2"/>
<evidence type="ECO:0000256" key="1">
    <source>
        <dbReference type="ARBA" id="ARBA00004370"/>
    </source>
</evidence>
<feature type="domain" description="Methyl-accepting transducer" evidence="6">
    <location>
        <begin position="396"/>
        <end position="625"/>
    </location>
</feature>
<dbReference type="GO" id="GO:0005886">
    <property type="term" value="C:plasma membrane"/>
    <property type="evidence" value="ECO:0007669"/>
    <property type="project" value="TreeGrafter"/>
</dbReference>
<dbReference type="SUPFAM" id="SSF58104">
    <property type="entry name" value="Methyl-accepting chemotaxis protein (MCP) signaling domain"/>
    <property type="match status" value="1"/>
</dbReference>
<comment type="similarity">
    <text evidence="3">Belongs to the methyl-accepting chemotaxis (MCP) protein family.</text>
</comment>
<evidence type="ECO:0000259" key="7">
    <source>
        <dbReference type="PROSITE" id="PS50885"/>
    </source>
</evidence>
<dbReference type="GO" id="GO:0006935">
    <property type="term" value="P:chemotaxis"/>
    <property type="evidence" value="ECO:0007669"/>
    <property type="project" value="InterPro"/>
</dbReference>
<evidence type="ECO:0000256" key="3">
    <source>
        <dbReference type="ARBA" id="ARBA00029447"/>
    </source>
</evidence>
<dbReference type="EMBL" id="QUSW01000001">
    <property type="protein sequence ID" value="RQP26224.1"/>
    <property type="molecule type" value="Genomic_DNA"/>
</dbReference>
<reference evidence="8 9" key="2">
    <citation type="submission" date="2018-12" db="EMBL/GenBank/DDBJ databases">
        <title>Rhizobacter gummiphilus sp. nov., a rubber-degrading bacterium isolated from the soil of a botanical garden in Japan.</title>
        <authorList>
            <person name="Shunsuke S.S."/>
        </authorList>
    </citation>
    <scope>NUCLEOTIDE SEQUENCE [LARGE SCALE GENOMIC DNA]</scope>
    <source>
        <strain evidence="8 9">S-16</strain>
    </source>
</reference>
<dbReference type="RefSeq" id="WP_124538896.1">
    <property type="nucleotide sequence ID" value="NZ_QUSW01000001.1"/>
</dbReference>
<dbReference type="Pfam" id="PF00672">
    <property type="entry name" value="HAMP"/>
    <property type="match status" value="1"/>
</dbReference>
<evidence type="ECO:0000313" key="9">
    <source>
        <dbReference type="Proteomes" id="UP000267464"/>
    </source>
</evidence>
<keyword evidence="9" id="KW-1185">Reference proteome</keyword>
<gene>
    <name evidence="8" type="ORF">DZC73_04100</name>
</gene>
<dbReference type="Pfam" id="PF00015">
    <property type="entry name" value="MCPsignal"/>
    <property type="match status" value="1"/>
</dbReference>
<dbReference type="InterPro" id="IPR004090">
    <property type="entry name" value="Chemotax_Me-accpt_rcpt"/>
</dbReference>
<dbReference type="PANTHER" id="PTHR43531:SF14">
    <property type="entry name" value="METHYL-ACCEPTING CHEMOTAXIS PROTEIN I-RELATED"/>
    <property type="match status" value="1"/>
</dbReference>
<dbReference type="InterPro" id="IPR003660">
    <property type="entry name" value="HAMP_dom"/>
</dbReference>
<dbReference type="GO" id="GO:0007165">
    <property type="term" value="P:signal transduction"/>
    <property type="evidence" value="ECO:0007669"/>
    <property type="project" value="UniProtKB-KW"/>
</dbReference>
<comment type="caution">
    <text evidence="8">The sequence shown here is derived from an EMBL/GenBank/DDBJ whole genome shotgun (WGS) entry which is preliminary data.</text>
</comment>
<dbReference type="SMART" id="SM00283">
    <property type="entry name" value="MA"/>
    <property type="match status" value="1"/>
</dbReference>
<keyword evidence="2" id="KW-0488">Methylation</keyword>
<keyword evidence="5" id="KW-0472">Membrane</keyword>
<dbReference type="PRINTS" id="PR00260">
    <property type="entry name" value="CHEMTRNSDUCR"/>
</dbReference>
<evidence type="ECO:0000256" key="2">
    <source>
        <dbReference type="ARBA" id="ARBA00022481"/>
    </source>
</evidence>
<proteinExistence type="inferred from homology"/>
<evidence type="ECO:0000256" key="5">
    <source>
        <dbReference type="SAM" id="Phobius"/>
    </source>
</evidence>
<dbReference type="SMART" id="SM00304">
    <property type="entry name" value="HAMP"/>
    <property type="match status" value="1"/>
</dbReference>
<dbReference type="GO" id="GO:0004888">
    <property type="term" value="F:transmembrane signaling receptor activity"/>
    <property type="evidence" value="ECO:0007669"/>
    <property type="project" value="InterPro"/>
</dbReference>
<evidence type="ECO:0000256" key="4">
    <source>
        <dbReference type="PROSITE-ProRule" id="PRU00284"/>
    </source>
</evidence>
<dbReference type="Proteomes" id="UP000267464">
    <property type="component" value="Unassembled WGS sequence"/>
</dbReference>
<dbReference type="InterPro" id="IPR004089">
    <property type="entry name" value="MCPsignal_dom"/>
</dbReference>
<keyword evidence="5" id="KW-1133">Transmembrane helix</keyword>
<dbReference type="PROSITE" id="PS50885">
    <property type="entry name" value="HAMP"/>
    <property type="match status" value="1"/>
</dbReference>
<dbReference type="FunFam" id="1.10.287.950:FF:000001">
    <property type="entry name" value="Methyl-accepting chemotaxis sensory transducer"/>
    <property type="match status" value="1"/>
</dbReference>
<sequence>MKSWIANLRMWQKFALMGALTLCMVSGPTVLMVKEHLSLMQAARDEASGMVPAGNVLKLIQRTQQHRGLSAGALAGNEKAREQRGAKQAETDEALRNALASVAIYRKPKIDKLAGEIQQEWQSLSSGIASGSVAVPESYQRHTALVAQELRLLEGVTDASTLALDPEAGTYYLITAVLGDLPKLSEKLGQLRARGAPMLAKGEASPEERAAIVTIADAVRSYAQSTRGSFEKALEADASLVAALDKPLAAATAAVDEGLKLGEEQIVRAEKLSMPAHEYIAGTTRVIDTQFDLTTQAFKVLDGILTERAASKQRELWTVVAIIVLFGSLATWLIVAVTRTTTRSVDQALRAAQALAAGDLTHVMSAPSRDEMGQLVKALGVSMDNLARVVGVIKSSTESVSTAAVQISQGNHDLSQRTEEQSSQLQNTAASMEQITATVRQNCDTAQQATTLASTASQVAVQGGEVVSRVVSNMQDISASSQRIGDIIGVIDGIAFQTNILALNAAVEAARAGEHGRGFAVVASEVRSLAQRSAEAAKEIKALIGQSVEKVEAGSRLVGDAGRTMNDIVAQVKRVSQLIEEISRASMQQSSGIGQISDAVAQLDTVTQQNAALVEESAAAAESLSQQATQLAETVASFKTAA</sequence>
<evidence type="ECO:0000313" key="8">
    <source>
        <dbReference type="EMBL" id="RQP26224.1"/>
    </source>
</evidence>
<feature type="domain" description="HAMP" evidence="7">
    <location>
        <begin position="339"/>
        <end position="391"/>
    </location>
</feature>
<keyword evidence="4" id="KW-0807">Transducer</keyword>
<dbReference type="Gene3D" id="1.10.287.950">
    <property type="entry name" value="Methyl-accepting chemotaxis protein"/>
    <property type="match status" value="1"/>
</dbReference>
<dbReference type="PROSITE" id="PS50111">
    <property type="entry name" value="CHEMOTAXIS_TRANSDUC_2"/>
    <property type="match status" value="1"/>
</dbReference>
<dbReference type="AlphaFoldDB" id="A0A3N7HV98"/>
<accession>A0A3N7HV98</accession>
<reference evidence="8 9" key="1">
    <citation type="submission" date="2018-08" db="EMBL/GenBank/DDBJ databases">
        <authorList>
            <person name="Khan S.A."/>
            <person name="Jeon C.O."/>
            <person name="Chun B.H."/>
            <person name="Jeong S.E."/>
        </authorList>
    </citation>
    <scope>NUCLEOTIDE SEQUENCE [LARGE SCALE GENOMIC DNA]</scope>
    <source>
        <strain evidence="8 9">S-16</strain>
    </source>
</reference>
<evidence type="ECO:0000259" key="6">
    <source>
        <dbReference type="PROSITE" id="PS50111"/>
    </source>
</evidence>
<dbReference type="CDD" id="cd11386">
    <property type="entry name" value="MCP_signal"/>
    <property type="match status" value="1"/>
</dbReference>